<dbReference type="InterPro" id="IPR036928">
    <property type="entry name" value="AS_sf"/>
</dbReference>
<evidence type="ECO:0000256" key="3">
    <source>
        <dbReference type="ARBA" id="ARBA00012922"/>
    </source>
</evidence>
<dbReference type="OrthoDB" id="5175573at2"/>
<evidence type="ECO:0000259" key="4">
    <source>
        <dbReference type="Pfam" id="PF01425"/>
    </source>
</evidence>
<feature type="domain" description="Amidase" evidence="4">
    <location>
        <begin position="28"/>
        <end position="474"/>
    </location>
</feature>
<dbReference type="PROSITE" id="PS00571">
    <property type="entry name" value="AMIDASES"/>
    <property type="match status" value="1"/>
</dbReference>
<evidence type="ECO:0000313" key="6">
    <source>
        <dbReference type="Proteomes" id="UP000092389"/>
    </source>
</evidence>
<sequence>MRLDEYMSLDATALAELVERKEVTAAELLALARQRADAVNPRLNAIVCRLDDAADRQAADPNLSGPFAGVPFLLKDLGQEYRGFATSCGSRSLAHDVADRHALVTQRFLDAGLVIFGKTNTPEFGAKGVTEPDYWGPARNPWNTGHTPGGSSGGSGAAVAAGIVPAAGANDGGGSIRIPAACNGLVGLKPSRGLAPYGPQSGELMLGMATQGVVSRTVRDSAALLDAIVGPDPSAAYRVALPDKPFGEQIKHRPGTLRIGYSARSAINEKPDREAVAAVEKAAALLAELGHRVEEVAPPYDDAALGRDFLTIWFAQLHQQVADIRQRTGARDSDFEADTLAIAELGRSNGALPVMSALENRNAYIQSLATFHDSYDFFLTPTLATPPLAVGATATSAVLQRVARLISKVRAGKLMGLSGILDDLIQESLGWVPYTQLANLTGRPAISVPLHWTDAGLPLGVQFVGTLGADGDLLQLAAQLEEARPWAHRHPAPAATPN</sequence>
<gene>
    <name evidence="5" type="ORF">A5683_09305</name>
</gene>
<dbReference type="PANTHER" id="PTHR11895">
    <property type="entry name" value="TRANSAMIDASE"/>
    <property type="match status" value="1"/>
</dbReference>
<accession>A0A1A2SU35</accession>
<dbReference type="Proteomes" id="UP000092389">
    <property type="component" value="Unassembled WGS sequence"/>
</dbReference>
<dbReference type="InterPro" id="IPR000120">
    <property type="entry name" value="Amidase"/>
</dbReference>
<evidence type="ECO:0000313" key="5">
    <source>
        <dbReference type="EMBL" id="OBH67620.1"/>
    </source>
</evidence>
<reference evidence="5 6" key="1">
    <citation type="submission" date="2016-06" db="EMBL/GenBank/DDBJ databases">
        <authorList>
            <person name="Kjaerup R.B."/>
            <person name="Dalgaard T.S."/>
            <person name="Juul-Madsen H.R."/>
        </authorList>
    </citation>
    <scope>NUCLEOTIDE SEQUENCE [LARGE SCALE GENOMIC DNA]</scope>
    <source>
        <strain evidence="5 6">E152</strain>
    </source>
</reference>
<dbReference type="GO" id="GO:0004040">
    <property type="term" value="F:amidase activity"/>
    <property type="evidence" value="ECO:0007669"/>
    <property type="project" value="UniProtKB-EC"/>
</dbReference>
<dbReference type="AlphaFoldDB" id="A0A1A2SU35"/>
<dbReference type="RefSeq" id="WP_067828169.1">
    <property type="nucleotide sequence ID" value="NZ_LZJP01000042.1"/>
</dbReference>
<name>A0A1A2SU35_MYCNT</name>
<protein>
    <recommendedName>
        <fullName evidence="3">amidase</fullName>
        <ecNumber evidence="3">3.5.1.4</ecNumber>
    </recommendedName>
</protein>
<organism evidence="5 6">
    <name type="scientific">Mycobacterium mantenii</name>
    <dbReference type="NCBI Taxonomy" id="560555"/>
    <lineage>
        <taxon>Bacteria</taxon>
        <taxon>Bacillati</taxon>
        <taxon>Actinomycetota</taxon>
        <taxon>Actinomycetes</taxon>
        <taxon>Mycobacteriales</taxon>
        <taxon>Mycobacteriaceae</taxon>
        <taxon>Mycobacterium</taxon>
        <taxon>Mycobacterium avium complex (MAC)</taxon>
    </lineage>
</organism>
<comment type="catalytic activity">
    <reaction evidence="1">
        <text>a monocarboxylic acid amide + H2O = a monocarboxylate + NH4(+)</text>
        <dbReference type="Rhea" id="RHEA:12020"/>
        <dbReference type="ChEBI" id="CHEBI:15377"/>
        <dbReference type="ChEBI" id="CHEBI:28938"/>
        <dbReference type="ChEBI" id="CHEBI:35757"/>
        <dbReference type="ChEBI" id="CHEBI:83628"/>
        <dbReference type="EC" id="3.5.1.4"/>
    </reaction>
</comment>
<dbReference type="EC" id="3.5.1.4" evidence="3"/>
<dbReference type="PANTHER" id="PTHR11895:SF7">
    <property type="entry name" value="GLUTAMYL-TRNA(GLN) AMIDOTRANSFERASE SUBUNIT A, MITOCHONDRIAL"/>
    <property type="match status" value="1"/>
</dbReference>
<evidence type="ECO:0000256" key="1">
    <source>
        <dbReference type="ARBA" id="ARBA00001311"/>
    </source>
</evidence>
<evidence type="ECO:0000256" key="2">
    <source>
        <dbReference type="ARBA" id="ARBA00009199"/>
    </source>
</evidence>
<comment type="caution">
    <text evidence="5">The sequence shown here is derived from an EMBL/GenBank/DDBJ whole genome shotgun (WGS) entry which is preliminary data.</text>
</comment>
<dbReference type="InterPro" id="IPR020556">
    <property type="entry name" value="Amidase_CS"/>
</dbReference>
<proteinExistence type="inferred from homology"/>
<dbReference type="Pfam" id="PF01425">
    <property type="entry name" value="Amidase"/>
    <property type="match status" value="1"/>
</dbReference>
<accession>A0A1A2TTX6</accession>
<dbReference type="Gene3D" id="3.90.1300.10">
    <property type="entry name" value="Amidase signature (AS) domain"/>
    <property type="match status" value="1"/>
</dbReference>
<comment type="similarity">
    <text evidence="2">Belongs to the amidase family.</text>
</comment>
<dbReference type="InterPro" id="IPR023631">
    <property type="entry name" value="Amidase_dom"/>
</dbReference>
<dbReference type="SUPFAM" id="SSF75304">
    <property type="entry name" value="Amidase signature (AS) enzymes"/>
    <property type="match status" value="1"/>
</dbReference>
<dbReference type="EMBL" id="LZJU01000179">
    <property type="protein sequence ID" value="OBH67620.1"/>
    <property type="molecule type" value="Genomic_DNA"/>
</dbReference>